<dbReference type="EMBL" id="FMXE01000021">
    <property type="protein sequence ID" value="SDA86720.1"/>
    <property type="molecule type" value="Genomic_DNA"/>
</dbReference>
<evidence type="ECO:0000313" key="3">
    <source>
        <dbReference type="Proteomes" id="UP000198756"/>
    </source>
</evidence>
<sequence length="212" mass="23999">MKFNIVLARIVTWGVLFGNSWESYGQNNMRYGVTGGLNLSRVKTSTNLTDPLWRYRVGLALERDFSDILSLAGELVYSRQGGSVDNVFSGKYITNFDYLAVPITARYSPGGKNFFIQAGGRIGFLVHDKEIYTHNDSEGSHDHLQSLDAGILGGIGYRLGSHFVVDARYYYGLTTMYKKHWVLDPVTLEPIFYASPQSFNRVWSLNLTIYPW</sequence>
<reference evidence="3" key="1">
    <citation type="submission" date="2016-10" db="EMBL/GenBank/DDBJ databases">
        <authorList>
            <person name="Varghese N."/>
            <person name="Submissions S."/>
        </authorList>
    </citation>
    <scope>NUCLEOTIDE SEQUENCE [LARGE SCALE GENOMIC DNA]</scope>
    <source>
        <strain evidence="3">DSM 22703</strain>
    </source>
</reference>
<protein>
    <submittedName>
        <fullName evidence="2">Outer membrane protein beta-barrel domain-containing protein</fullName>
    </submittedName>
</protein>
<gene>
    <name evidence="2" type="ORF">SAMN03080617_02912</name>
</gene>
<dbReference type="AlphaFoldDB" id="A0A1G5YWW0"/>
<dbReference type="OrthoDB" id="961502at2"/>
<evidence type="ECO:0000313" key="2">
    <source>
        <dbReference type="EMBL" id="SDA86720.1"/>
    </source>
</evidence>
<organism evidence="2 3">
    <name type="scientific">Algoriphagus alkaliphilus</name>
    <dbReference type="NCBI Taxonomy" id="279824"/>
    <lineage>
        <taxon>Bacteria</taxon>
        <taxon>Pseudomonadati</taxon>
        <taxon>Bacteroidota</taxon>
        <taxon>Cytophagia</taxon>
        <taxon>Cytophagales</taxon>
        <taxon>Cyclobacteriaceae</taxon>
        <taxon>Algoriphagus</taxon>
    </lineage>
</organism>
<accession>A0A1G5YWW0</accession>
<dbReference type="Pfam" id="PF13568">
    <property type="entry name" value="OMP_b-brl_2"/>
    <property type="match status" value="1"/>
</dbReference>
<dbReference type="Proteomes" id="UP000198756">
    <property type="component" value="Unassembled WGS sequence"/>
</dbReference>
<feature type="domain" description="Outer membrane protein beta-barrel" evidence="1">
    <location>
        <begin position="26"/>
        <end position="176"/>
    </location>
</feature>
<dbReference type="RefSeq" id="WP_092731213.1">
    <property type="nucleotide sequence ID" value="NZ_FMXE01000021.1"/>
</dbReference>
<dbReference type="InterPro" id="IPR025665">
    <property type="entry name" value="Beta-barrel_OMP_2"/>
</dbReference>
<dbReference type="STRING" id="279824.SAMN03080617_02912"/>
<name>A0A1G5YWW0_9BACT</name>
<proteinExistence type="predicted"/>
<evidence type="ECO:0000259" key="1">
    <source>
        <dbReference type="Pfam" id="PF13568"/>
    </source>
</evidence>
<keyword evidence="3" id="KW-1185">Reference proteome</keyword>